<feature type="domain" description="DUF676" evidence="2">
    <location>
        <begin position="19"/>
        <end position="146"/>
    </location>
</feature>
<reference evidence="3" key="1">
    <citation type="journal article" date="2023" name="Mol. Phylogenet. Evol.">
        <title>Genome-scale phylogeny and comparative genomics of the fungal order Sordariales.</title>
        <authorList>
            <person name="Hensen N."/>
            <person name="Bonometti L."/>
            <person name="Westerberg I."/>
            <person name="Brannstrom I.O."/>
            <person name="Guillou S."/>
            <person name="Cros-Aarteil S."/>
            <person name="Calhoun S."/>
            <person name="Haridas S."/>
            <person name="Kuo A."/>
            <person name="Mondo S."/>
            <person name="Pangilinan J."/>
            <person name="Riley R."/>
            <person name="LaButti K."/>
            <person name="Andreopoulos B."/>
            <person name="Lipzen A."/>
            <person name="Chen C."/>
            <person name="Yan M."/>
            <person name="Daum C."/>
            <person name="Ng V."/>
            <person name="Clum A."/>
            <person name="Steindorff A."/>
            <person name="Ohm R.A."/>
            <person name="Martin F."/>
            <person name="Silar P."/>
            <person name="Natvig D.O."/>
            <person name="Lalanne C."/>
            <person name="Gautier V."/>
            <person name="Ament-Velasquez S.L."/>
            <person name="Kruys A."/>
            <person name="Hutchinson M.I."/>
            <person name="Powell A.J."/>
            <person name="Barry K."/>
            <person name="Miller A.N."/>
            <person name="Grigoriev I.V."/>
            <person name="Debuchy R."/>
            <person name="Gladieux P."/>
            <person name="Hiltunen Thoren M."/>
            <person name="Johannesson H."/>
        </authorList>
    </citation>
    <scope>NUCLEOTIDE SEQUENCE</scope>
    <source>
        <strain evidence="3">CBS 955.72</strain>
    </source>
</reference>
<gene>
    <name evidence="3" type="ORF">B0T25DRAFT_496455</name>
</gene>
<dbReference type="SUPFAM" id="SSF53474">
    <property type="entry name" value="alpha/beta-Hydrolases"/>
    <property type="match status" value="1"/>
</dbReference>
<keyword evidence="4" id="KW-1185">Reference proteome</keyword>
<organism evidence="3 4">
    <name type="scientific">Lasiosphaeria hispida</name>
    <dbReference type="NCBI Taxonomy" id="260671"/>
    <lineage>
        <taxon>Eukaryota</taxon>
        <taxon>Fungi</taxon>
        <taxon>Dikarya</taxon>
        <taxon>Ascomycota</taxon>
        <taxon>Pezizomycotina</taxon>
        <taxon>Sordariomycetes</taxon>
        <taxon>Sordariomycetidae</taxon>
        <taxon>Sordariales</taxon>
        <taxon>Lasiosphaeriaceae</taxon>
        <taxon>Lasiosphaeria</taxon>
    </lineage>
</organism>
<evidence type="ECO:0000259" key="2">
    <source>
        <dbReference type="Pfam" id="PF05057"/>
    </source>
</evidence>
<comment type="caution">
    <text evidence="3">The sequence shown here is derived from an EMBL/GenBank/DDBJ whole genome shotgun (WGS) entry which is preliminary data.</text>
</comment>
<accession>A0AAJ0HSS1</accession>
<dbReference type="Gene3D" id="3.40.50.1820">
    <property type="entry name" value="alpha/beta hydrolase"/>
    <property type="match status" value="1"/>
</dbReference>
<evidence type="ECO:0000256" key="1">
    <source>
        <dbReference type="ARBA" id="ARBA00007920"/>
    </source>
</evidence>
<name>A0AAJ0HSS1_9PEZI</name>
<dbReference type="InterPro" id="IPR052374">
    <property type="entry name" value="SERAC1"/>
</dbReference>
<dbReference type="PANTHER" id="PTHR48182">
    <property type="entry name" value="PROTEIN SERAC1"/>
    <property type="match status" value="1"/>
</dbReference>
<proteinExistence type="inferred from homology"/>
<dbReference type="EMBL" id="JAUIQD010000002">
    <property type="protein sequence ID" value="KAK3360523.1"/>
    <property type="molecule type" value="Genomic_DNA"/>
</dbReference>
<sequence>MSANLWALILTRSDNSICAVHGLNGNAFDTWSWDGYMWLRDFLPSLPQLRPSRIMTYGYSSRIRDGRNISGVAEWASGLLAEVSSMRVTPEERSRPFIFVCHSLGGLVAREAMIELDREPKLRPGLNLRHCGLLFLATPHSGVALADWSRYFVQLAELAGIRARDFTNMLEAFNNSSRASKRDFGRLPHIPPFECLYETRKMRVGARKKIIVTADSAGLSGLAAQPMSNVDHKDICRFPTDTHPGYLQIGACLVRIQEHIQQALTSPPCYFPPASPSQKEQTVDMADATLSSLDTSRQSTPSGIRAGEGIGGSISRSDNTLVIGGGHATGATMTLRDLRGFSGRVEGGVGHGAVLAT</sequence>
<reference evidence="3" key="2">
    <citation type="submission" date="2023-06" db="EMBL/GenBank/DDBJ databases">
        <authorList>
            <consortium name="Lawrence Berkeley National Laboratory"/>
            <person name="Haridas S."/>
            <person name="Hensen N."/>
            <person name="Bonometti L."/>
            <person name="Westerberg I."/>
            <person name="Brannstrom I.O."/>
            <person name="Guillou S."/>
            <person name="Cros-Aarteil S."/>
            <person name="Calhoun S."/>
            <person name="Kuo A."/>
            <person name="Mondo S."/>
            <person name="Pangilinan J."/>
            <person name="Riley R."/>
            <person name="Labutti K."/>
            <person name="Andreopoulos B."/>
            <person name="Lipzen A."/>
            <person name="Chen C."/>
            <person name="Yanf M."/>
            <person name="Daum C."/>
            <person name="Ng V."/>
            <person name="Clum A."/>
            <person name="Steindorff A."/>
            <person name="Ohm R."/>
            <person name="Martin F."/>
            <person name="Silar P."/>
            <person name="Natvig D."/>
            <person name="Lalanne C."/>
            <person name="Gautier V."/>
            <person name="Ament-Velasquez S.L."/>
            <person name="Kruys A."/>
            <person name="Hutchinson M.I."/>
            <person name="Powell A.J."/>
            <person name="Barry K."/>
            <person name="Miller A.N."/>
            <person name="Grigoriev I.V."/>
            <person name="Debuchy R."/>
            <person name="Gladieux P."/>
            <person name="Thoren M.H."/>
            <person name="Johannesson H."/>
        </authorList>
    </citation>
    <scope>NUCLEOTIDE SEQUENCE</scope>
    <source>
        <strain evidence="3">CBS 955.72</strain>
    </source>
</reference>
<dbReference type="AlphaFoldDB" id="A0AAJ0HSS1"/>
<dbReference type="Proteomes" id="UP001275084">
    <property type="component" value="Unassembled WGS sequence"/>
</dbReference>
<dbReference type="InterPro" id="IPR007751">
    <property type="entry name" value="DUF676_lipase-like"/>
</dbReference>
<dbReference type="PANTHER" id="PTHR48182:SF3">
    <property type="entry name" value="DUF676 DOMAIN-CONTAINING PROTEIN"/>
    <property type="match status" value="1"/>
</dbReference>
<evidence type="ECO:0000313" key="3">
    <source>
        <dbReference type="EMBL" id="KAK3360523.1"/>
    </source>
</evidence>
<dbReference type="Pfam" id="PF05057">
    <property type="entry name" value="DUF676"/>
    <property type="match status" value="1"/>
</dbReference>
<protein>
    <recommendedName>
        <fullName evidence="2">DUF676 domain-containing protein</fullName>
    </recommendedName>
</protein>
<comment type="similarity">
    <text evidence="1">Belongs to the putative lipase ROG1 family.</text>
</comment>
<evidence type="ECO:0000313" key="4">
    <source>
        <dbReference type="Proteomes" id="UP001275084"/>
    </source>
</evidence>
<dbReference type="InterPro" id="IPR029058">
    <property type="entry name" value="AB_hydrolase_fold"/>
</dbReference>